<dbReference type="STRING" id="929713.NIASO_20830"/>
<proteinExistence type="predicted"/>
<keyword evidence="1" id="KW-0732">Signal</keyword>
<dbReference type="Gene3D" id="1.50.10.100">
    <property type="entry name" value="Chondroitin AC/alginate lyase"/>
    <property type="match status" value="1"/>
</dbReference>
<evidence type="ECO:0000313" key="5">
    <source>
        <dbReference type="Proteomes" id="UP000003586"/>
    </source>
</evidence>
<protein>
    <submittedName>
        <fullName evidence="4">Fibronectin</fullName>
    </submittedName>
</protein>
<evidence type="ECO:0000259" key="3">
    <source>
        <dbReference type="Pfam" id="PF05426"/>
    </source>
</evidence>
<dbReference type="Gene3D" id="2.60.40.10">
    <property type="entry name" value="Immunoglobulins"/>
    <property type="match status" value="1"/>
</dbReference>
<dbReference type="InterPro" id="IPR008929">
    <property type="entry name" value="Chondroitin_lyas"/>
</dbReference>
<evidence type="ECO:0000256" key="2">
    <source>
        <dbReference type="ARBA" id="ARBA00023239"/>
    </source>
</evidence>
<keyword evidence="2" id="KW-0456">Lyase</keyword>
<organism evidence="4 5">
    <name type="scientific">Niabella soli DSM 19437</name>
    <dbReference type="NCBI Taxonomy" id="929713"/>
    <lineage>
        <taxon>Bacteria</taxon>
        <taxon>Pseudomonadati</taxon>
        <taxon>Bacteroidota</taxon>
        <taxon>Chitinophagia</taxon>
        <taxon>Chitinophagales</taxon>
        <taxon>Chitinophagaceae</taxon>
        <taxon>Niabella</taxon>
    </lineage>
</organism>
<dbReference type="SUPFAM" id="SSF48230">
    <property type="entry name" value="Chondroitin AC/alginate lyase"/>
    <property type="match status" value="1"/>
</dbReference>
<name>W0F1M3_9BACT</name>
<dbReference type="InterPro" id="IPR013783">
    <property type="entry name" value="Ig-like_fold"/>
</dbReference>
<dbReference type="Pfam" id="PF05426">
    <property type="entry name" value="Alginate_lyase"/>
    <property type="match status" value="1"/>
</dbReference>
<dbReference type="OrthoDB" id="222550at2"/>
<feature type="domain" description="Alginate lyase" evidence="3">
    <location>
        <begin position="108"/>
        <end position="310"/>
    </location>
</feature>
<dbReference type="eggNOG" id="COG4733">
    <property type="taxonomic scope" value="Bacteria"/>
</dbReference>
<dbReference type="HOGENOM" id="CLU_414376_0_0_10"/>
<sequence>MTDKFKWTVEWNLVISAFKRVGALRYCFTGTIVLLVTTHSIAQRFTHPGILLGKTDIERMQVAVRLKQQPVFSGYEVFARDPASQFNYKMQGPLEMVGRNPTVGQSTYDNDANAAFQNAVMWAITGDKRYSEKSIALINAWSQTLKSITGRDAILMAGLGPFKMVNAAEIIRYTHAGWKEVDIKMTEKHFKEVVYPILKDYAPFANGNWDAAAMKTCLAIGVFCNDREIFEAALSYYTHGWGNGSLKNYIINAAGQIQESGRDQPHSQLGIGMLAECCAIAWNQGLDLYAYDDNRLLKGFEYVAKYNLNNDDMPFEEWLDRTGKYHHYKISDKGRGALRPLFEQVYAHYVVQQGMKAPYVEAVVKKLRPEGAGRPGADHPGYGTLFFAWVNDQPPLGERKSAKPAAPAGLVALGKSSAISLSWIKTIGRNNTYIIKRAKSLAGPFVQIAKNIAADTFVDRAVKNTEQYYYSIETVKDKQRSVDAFPRAAVAGLPKGWRQTDIGAIKTGISYYNGTQLCIDASGKGIGAITDALHFTYTGVTERGSLIVRILPQPSSQFSVIGIMLRADTTTGAPFVTLSLYPGKTGQPEEPDWHTRLESRTANGAETKLIAKGGNLTTQAATFGRLTGCFWLKLEKKGDEVAAYTSYDGNSWGNTGRTTIHIGATGLLGISVASGIQNSTKVRIDKLKSDGTVNL</sequence>
<keyword evidence="5" id="KW-1185">Reference proteome</keyword>
<dbReference type="KEGG" id="nso:NIASO_20830"/>
<reference evidence="4 5" key="1">
    <citation type="submission" date="2013-12" db="EMBL/GenBank/DDBJ databases">
        <authorList>
            <consortium name="DOE Joint Genome Institute"/>
            <person name="Eisen J."/>
            <person name="Huntemann M."/>
            <person name="Han J."/>
            <person name="Chen A."/>
            <person name="Kyrpides N."/>
            <person name="Mavromatis K."/>
            <person name="Markowitz V."/>
            <person name="Palaniappan K."/>
            <person name="Ivanova N."/>
            <person name="Schaumberg A."/>
            <person name="Pati A."/>
            <person name="Liolios K."/>
            <person name="Nordberg H.P."/>
            <person name="Cantor M.N."/>
            <person name="Hua S.X."/>
            <person name="Woyke T."/>
        </authorList>
    </citation>
    <scope>NUCLEOTIDE SEQUENCE [LARGE SCALE GENOMIC DNA]</scope>
    <source>
        <strain evidence="5">DSM 19437</strain>
    </source>
</reference>
<dbReference type="EMBL" id="CP007035">
    <property type="protein sequence ID" value="AHF16965.1"/>
    <property type="molecule type" value="Genomic_DNA"/>
</dbReference>
<dbReference type="GO" id="GO:0042597">
    <property type="term" value="C:periplasmic space"/>
    <property type="evidence" value="ECO:0007669"/>
    <property type="project" value="InterPro"/>
</dbReference>
<dbReference type="Proteomes" id="UP000003586">
    <property type="component" value="Chromosome"/>
</dbReference>
<dbReference type="Gene3D" id="2.60.120.200">
    <property type="match status" value="1"/>
</dbReference>
<gene>
    <name evidence="4" type="ORF">NIASO_20830</name>
</gene>
<dbReference type="AlphaFoldDB" id="W0F1M3"/>
<evidence type="ECO:0000256" key="1">
    <source>
        <dbReference type="ARBA" id="ARBA00022729"/>
    </source>
</evidence>
<dbReference type="GO" id="GO:0016829">
    <property type="term" value="F:lyase activity"/>
    <property type="evidence" value="ECO:0007669"/>
    <property type="project" value="UniProtKB-KW"/>
</dbReference>
<dbReference type="InterPro" id="IPR008397">
    <property type="entry name" value="Alginate_lyase_dom"/>
</dbReference>
<evidence type="ECO:0000313" key="4">
    <source>
        <dbReference type="EMBL" id="AHF16965.1"/>
    </source>
</evidence>
<accession>W0F1M3</accession>